<comment type="caution">
    <text evidence="1">The sequence shown here is derived from an EMBL/GenBank/DDBJ whole genome shotgun (WGS) entry which is preliminary data.</text>
</comment>
<sequence>MADEDERGPLEATTRAAVVALGELEGIQRPLAELAFALAQRMDAGAKGMAASAIARELRETLRAMTEAADVSDAAAELLAQLSAPVVSAAVRDAATS</sequence>
<evidence type="ECO:0000313" key="1">
    <source>
        <dbReference type="EMBL" id="GAA0347813.1"/>
    </source>
</evidence>
<organism evidence="1 2">
    <name type="scientific">Actinoallomurus spadix</name>
    <dbReference type="NCBI Taxonomy" id="79912"/>
    <lineage>
        <taxon>Bacteria</taxon>
        <taxon>Bacillati</taxon>
        <taxon>Actinomycetota</taxon>
        <taxon>Actinomycetes</taxon>
        <taxon>Streptosporangiales</taxon>
        <taxon>Thermomonosporaceae</taxon>
        <taxon>Actinoallomurus</taxon>
    </lineage>
</organism>
<accession>A0ABN0WVG3</accession>
<reference evidence="1 2" key="1">
    <citation type="journal article" date="2019" name="Int. J. Syst. Evol. Microbiol.">
        <title>The Global Catalogue of Microorganisms (GCM) 10K type strain sequencing project: providing services to taxonomists for standard genome sequencing and annotation.</title>
        <authorList>
            <consortium name="The Broad Institute Genomics Platform"/>
            <consortium name="The Broad Institute Genome Sequencing Center for Infectious Disease"/>
            <person name="Wu L."/>
            <person name="Ma J."/>
        </authorList>
    </citation>
    <scope>NUCLEOTIDE SEQUENCE [LARGE SCALE GENOMIC DNA]</scope>
    <source>
        <strain evidence="1 2">JCM 3146</strain>
    </source>
</reference>
<keyword evidence="2" id="KW-1185">Reference proteome</keyword>
<proteinExistence type="predicted"/>
<gene>
    <name evidence="1" type="ORF">GCM10010151_41900</name>
</gene>
<dbReference type="EMBL" id="BAAABM010000037">
    <property type="protein sequence ID" value="GAA0347813.1"/>
    <property type="molecule type" value="Genomic_DNA"/>
</dbReference>
<name>A0ABN0WVG3_9ACTN</name>
<protein>
    <submittedName>
        <fullName evidence="1">Uncharacterized protein</fullName>
    </submittedName>
</protein>
<dbReference type="RefSeq" id="WP_252801297.1">
    <property type="nucleotide sequence ID" value="NZ_BAAABM010000037.1"/>
</dbReference>
<dbReference type="Proteomes" id="UP001501822">
    <property type="component" value="Unassembled WGS sequence"/>
</dbReference>
<evidence type="ECO:0000313" key="2">
    <source>
        <dbReference type="Proteomes" id="UP001501822"/>
    </source>
</evidence>